<keyword evidence="3" id="KW-1185">Reference proteome</keyword>
<evidence type="ECO:0000313" key="3">
    <source>
        <dbReference type="Proteomes" id="UP000479710"/>
    </source>
</evidence>
<evidence type="ECO:0000256" key="1">
    <source>
        <dbReference type="SAM" id="MobiDB-lite"/>
    </source>
</evidence>
<dbReference type="EMBL" id="SPHZ02000010">
    <property type="protein sequence ID" value="KAF0894915.1"/>
    <property type="molecule type" value="Genomic_DNA"/>
</dbReference>
<dbReference type="AlphaFoldDB" id="A0A6G1C2N1"/>
<protein>
    <submittedName>
        <fullName evidence="2">Uncharacterized protein</fullName>
    </submittedName>
</protein>
<feature type="region of interest" description="Disordered" evidence="1">
    <location>
        <begin position="1"/>
        <end position="60"/>
    </location>
</feature>
<gene>
    <name evidence="2" type="ORF">E2562_004915</name>
</gene>
<name>A0A6G1C2N1_9ORYZ</name>
<sequence length="60" mass="6533">MAHGLARRGSGKEIGQCLNESTKEGRKKRALANLRREGRGCDGEHGQGQPATEWRMPAST</sequence>
<feature type="compositionally biased region" description="Basic and acidic residues" evidence="1">
    <location>
        <begin position="34"/>
        <end position="45"/>
    </location>
</feature>
<accession>A0A6G1C2N1</accession>
<comment type="caution">
    <text evidence="2">The sequence shown here is derived from an EMBL/GenBank/DDBJ whole genome shotgun (WGS) entry which is preliminary data.</text>
</comment>
<dbReference type="Proteomes" id="UP000479710">
    <property type="component" value="Unassembled WGS sequence"/>
</dbReference>
<proteinExistence type="predicted"/>
<evidence type="ECO:0000313" key="2">
    <source>
        <dbReference type="EMBL" id="KAF0894915.1"/>
    </source>
</evidence>
<organism evidence="2 3">
    <name type="scientific">Oryza meyeriana var. granulata</name>
    <dbReference type="NCBI Taxonomy" id="110450"/>
    <lineage>
        <taxon>Eukaryota</taxon>
        <taxon>Viridiplantae</taxon>
        <taxon>Streptophyta</taxon>
        <taxon>Embryophyta</taxon>
        <taxon>Tracheophyta</taxon>
        <taxon>Spermatophyta</taxon>
        <taxon>Magnoliopsida</taxon>
        <taxon>Liliopsida</taxon>
        <taxon>Poales</taxon>
        <taxon>Poaceae</taxon>
        <taxon>BOP clade</taxon>
        <taxon>Oryzoideae</taxon>
        <taxon>Oryzeae</taxon>
        <taxon>Oryzinae</taxon>
        <taxon>Oryza</taxon>
        <taxon>Oryza meyeriana</taxon>
    </lineage>
</organism>
<reference evidence="2 3" key="1">
    <citation type="submission" date="2019-11" db="EMBL/GenBank/DDBJ databases">
        <title>Whole genome sequence of Oryza granulata.</title>
        <authorList>
            <person name="Li W."/>
        </authorList>
    </citation>
    <scope>NUCLEOTIDE SEQUENCE [LARGE SCALE GENOMIC DNA]</scope>
    <source>
        <strain evidence="3">cv. Menghai</strain>
        <tissue evidence="2">Leaf</tissue>
    </source>
</reference>